<dbReference type="STRING" id="1094619.G4YGM8"/>
<dbReference type="RefSeq" id="XP_009514266.1">
    <property type="nucleotide sequence ID" value="XM_009515971.1"/>
</dbReference>
<feature type="compositionally biased region" description="Polar residues" evidence="2">
    <location>
        <begin position="416"/>
        <end position="430"/>
    </location>
</feature>
<dbReference type="SMR" id="G4YGM8"/>
<reference evidence="3 4" key="1">
    <citation type="journal article" date="2006" name="Science">
        <title>Phytophthora genome sequences uncover evolutionary origins and mechanisms of pathogenesis.</title>
        <authorList>
            <person name="Tyler B.M."/>
            <person name="Tripathy S."/>
            <person name="Zhang X."/>
            <person name="Dehal P."/>
            <person name="Jiang R.H."/>
            <person name="Aerts A."/>
            <person name="Arredondo F.D."/>
            <person name="Baxter L."/>
            <person name="Bensasson D."/>
            <person name="Beynon J.L."/>
            <person name="Chapman J."/>
            <person name="Damasceno C.M."/>
            <person name="Dorrance A.E."/>
            <person name="Dou D."/>
            <person name="Dickerman A.W."/>
            <person name="Dubchak I.L."/>
            <person name="Garbelotto M."/>
            <person name="Gijzen M."/>
            <person name="Gordon S.G."/>
            <person name="Govers F."/>
            <person name="Grunwald N.J."/>
            <person name="Huang W."/>
            <person name="Ivors K.L."/>
            <person name="Jones R.W."/>
            <person name="Kamoun S."/>
            <person name="Krampis K."/>
            <person name="Lamour K.H."/>
            <person name="Lee M.K."/>
            <person name="McDonald W.H."/>
            <person name="Medina M."/>
            <person name="Meijer H.J."/>
            <person name="Nordberg E.K."/>
            <person name="Maclean D.J."/>
            <person name="Ospina-Giraldo M.D."/>
            <person name="Morris P.F."/>
            <person name="Phuntumart V."/>
            <person name="Putnam N.H."/>
            <person name="Rash S."/>
            <person name="Rose J.K."/>
            <person name="Sakihama Y."/>
            <person name="Salamov A.A."/>
            <person name="Savidor A."/>
            <person name="Scheuring C.F."/>
            <person name="Smith B.M."/>
            <person name="Sobral B.W."/>
            <person name="Terry A."/>
            <person name="Torto-Alalibo T.A."/>
            <person name="Win J."/>
            <person name="Xu Z."/>
            <person name="Zhang H."/>
            <person name="Grigoriev I.V."/>
            <person name="Rokhsar D.S."/>
            <person name="Boore J.L."/>
        </authorList>
    </citation>
    <scope>NUCLEOTIDE SEQUENCE [LARGE SCALE GENOMIC DNA]</scope>
    <source>
        <strain evidence="3 4">P6497</strain>
    </source>
</reference>
<feature type="compositionally biased region" description="Acidic residues" evidence="2">
    <location>
        <begin position="377"/>
        <end position="387"/>
    </location>
</feature>
<dbReference type="KEGG" id="psoj:PHYSODRAFT_257355"/>
<accession>G4YGM8</accession>
<name>G4YGM8_PHYSP</name>
<evidence type="ECO:0000256" key="1">
    <source>
        <dbReference type="SAM" id="Coils"/>
    </source>
</evidence>
<feature type="compositionally biased region" description="Polar residues" evidence="2">
    <location>
        <begin position="757"/>
        <end position="767"/>
    </location>
</feature>
<organism evidence="3 4">
    <name type="scientific">Phytophthora sojae (strain P6497)</name>
    <name type="common">Soybean stem and root rot agent</name>
    <name type="synonym">Phytophthora megasperma f. sp. glycines</name>
    <dbReference type="NCBI Taxonomy" id="1094619"/>
    <lineage>
        <taxon>Eukaryota</taxon>
        <taxon>Sar</taxon>
        <taxon>Stramenopiles</taxon>
        <taxon>Oomycota</taxon>
        <taxon>Peronosporomycetes</taxon>
        <taxon>Peronosporales</taxon>
        <taxon>Peronosporaceae</taxon>
        <taxon>Phytophthora</taxon>
    </lineage>
</organism>
<feature type="coiled-coil region" evidence="1">
    <location>
        <begin position="12"/>
        <end position="114"/>
    </location>
</feature>
<protein>
    <submittedName>
        <fullName evidence="3">Uncharacterized protein</fullName>
    </submittedName>
</protein>
<gene>
    <name evidence="3" type="ORF">PHYSODRAFT_257355</name>
</gene>
<feature type="compositionally biased region" description="Low complexity" evidence="2">
    <location>
        <begin position="432"/>
        <end position="447"/>
    </location>
</feature>
<sequence length="767" mass="85156">MIRDRARPDDTVRELTANLHDLERHRWAQEAEIRRLQAEARDLQQSAQGQGLQLIQGLRNQIAQQAAEIQAHLATASADRDRLDYQLDIATADISDLRSQVSEQERELDEVIHELDLTRGSLDRVQTALRMAETAAATPATPAAPAAPTPTPPTGPTPDVDRLKGCPPPDTARDQATAAVEDVDQAHQDRDVALRENADLRSCLENAQQAIRAQDAQFIDVQDAYAMLRRASDRSNEDLENVDDALSRVVRWIGLRQCAPTMPVRRSRSRSGSPDSVGHIHKRARSAPPPRSRSTSRSPARSPSPSFSLPGHDDELPAGGQPAEDQPAKKVPTADQPPSDLNDQEGSDQEESGSPPRFTQEDRSEEDESSPARSATDEENFESEWPDQEPTNKKTSRRARSRSEARRRQSASPARTHTSPARSQSRSPSVVSIHSQSGSARSQSSHGTHQSRHGSPGPTSPESPPGSPPGSPPPGSPPGSPGRRRLVPPLFPIGTMIPGFNAPRALAQTDTDPWPSILLGQLQITGMILSTLTHYLILPGGWLFPLVVRGIAQPAAGVGYRDDLITGPNITALMADRPWQALQNSADPLTFDLALHRGAGTRLGRIATAYLQFDEQNRQAFWETTYYLPITAAQRRDQIVERYHRDRRARRIRLDDRWRRLLVDMLPMMREMWADVDLLLDPFFLQIPVRQRDAVTWYPGVVSRAANVVNPTQHQGEPTDLRTALIEADTHDPWRNQYRAHPQDHPAQRIPRLRNKFNPNVGAQHQP</sequence>
<dbReference type="Proteomes" id="UP000002640">
    <property type="component" value="Unassembled WGS sequence"/>
</dbReference>
<feature type="compositionally biased region" description="Pro residues" evidence="2">
    <location>
        <begin position="145"/>
        <end position="156"/>
    </location>
</feature>
<proteinExistence type="predicted"/>
<keyword evidence="1" id="KW-0175">Coiled coil</keyword>
<feature type="compositionally biased region" description="Acidic residues" evidence="2">
    <location>
        <begin position="342"/>
        <end position="351"/>
    </location>
</feature>
<keyword evidence="4" id="KW-1185">Reference proteome</keyword>
<dbReference type="EMBL" id="JH159151">
    <property type="protein sequence ID" value="EGZ26991.1"/>
    <property type="molecule type" value="Genomic_DNA"/>
</dbReference>
<feature type="region of interest" description="Disordered" evidence="2">
    <location>
        <begin position="736"/>
        <end position="767"/>
    </location>
</feature>
<dbReference type="AlphaFoldDB" id="G4YGM8"/>
<evidence type="ECO:0000313" key="4">
    <source>
        <dbReference type="Proteomes" id="UP000002640"/>
    </source>
</evidence>
<dbReference type="GeneID" id="20638858"/>
<feature type="compositionally biased region" description="Pro residues" evidence="2">
    <location>
        <begin position="458"/>
        <end position="480"/>
    </location>
</feature>
<feature type="compositionally biased region" description="Low complexity" evidence="2">
    <location>
        <begin position="292"/>
        <end position="306"/>
    </location>
</feature>
<evidence type="ECO:0000256" key="2">
    <source>
        <dbReference type="SAM" id="MobiDB-lite"/>
    </source>
</evidence>
<feature type="region of interest" description="Disordered" evidence="2">
    <location>
        <begin position="261"/>
        <end position="489"/>
    </location>
</feature>
<evidence type="ECO:0000313" key="3">
    <source>
        <dbReference type="EMBL" id="EGZ26991.1"/>
    </source>
</evidence>
<dbReference type="OMA" id="FESEWPD"/>
<feature type="compositionally biased region" description="Low complexity" evidence="2">
    <location>
        <begin position="134"/>
        <end position="144"/>
    </location>
</feature>
<dbReference type="InParanoid" id="G4YGM8"/>
<feature type="region of interest" description="Disordered" evidence="2">
    <location>
        <begin position="134"/>
        <end position="173"/>
    </location>
</feature>